<dbReference type="RefSeq" id="XP_033402310.1">
    <property type="nucleotide sequence ID" value="XM_033543803.1"/>
</dbReference>
<proteinExistence type="predicted"/>
<dbReference type="OrthoDB" id="10039566at2759"/>
<sequence>MEPSKETADGAAARASAESNVADTPAATGKKTTFGSKFKRHCKRFWWLDFLIFAAIVLVIILPVIYVGVKHKAQSEMNKATIEIGYQGISNPKSNSIHLRLNTTVESHTSYHPDLEAFNASLFLENTEPDIKPFGYITIPKTHVESNNKINIDQELPVTDMDQFFAYNKMVINSEEFRLAVRGKPKLKLGGLPKYKVNYNKVVTMKGLNKLAGFAITSAQVKLKPEPDGATLLGKVSIPNPSVLSIEMGNVTMDLSVNGTYIGYTLIPNLTLEPERDNEFDMRSYVNTTLVLGLVAKGYTDLMLPVDIVGNSSINSEGEHLTYYEAAIKENTLHTTLNLTEASGSSGLGS</sequence>
<name>A0A6A6BV94_9PEZI</name>
<keyword evidence="2" id="KW-0812">Transmembrane</keyword>
<dbReference type="Pfam" id="PF12505">
    <property type="entry name" value="DUF3712"/>
    <property type="match status" value="1"/>
</dbReference>
<reference evidence="3" key="1">
    <citation type="journal article" date="2020" name="Stud. Mycol.">
        <title>101 Dothideomycetes genomes: a test case for predicting lifestyles and emergence of pathogens.</title>
        <authorList>
            <person name="Haridas S."/>
            <person name="Albert R."/>
            <person name="Binder M."/>
            <person name="Bloem J."/>
            <person name="Labutti K."/>
            <person name="Salamov A."/>
            <person name="Andreopoulos B."/>
            <person name="Baker S."/>
            <person name="Barry K."/>
            <person name="Bills G."/>
            <person name="Bluhm B."/>
            <person name="Cannon C."/>
            <person name="Castanera R."/>
            <person name="Culley D."/>
            <person name="Daum C."/>
            <person name="Ezra D."/>
            <person name="Gonzalez J."/>
            <person name="Henrissat B."/>
            <person name="Kuo A."/>
            <person name="Liang C."/>
            <person name="Lipzen A."/>
            <person name="Lutzoni F."/>
            <person name="Magnuson J."/>
            <person name="Mondo S."/>
            <person name="Nolan M."/>
            <person name="Ohm R."/>
            <person name="Pangilinan J."/>
            <person name="Park H.-J."/>
            <person name="Ramirez L."/>
            <person name="Alfaro M."/>
            <person name="Sun H."/>
            <person name="Tritt A."/>
            <person name="Yoshinaga Y."/>
            <person name="Zwiers L.-H."/>
            <person name="Turgeon B."/>
            <person name="Goodwin S."/>
            <person name="Spatafora J."/>
            <person name="Crous P."/>
            <person name="Grigoriev I."/>
        </authorList>
    </citation>
    <scope>NUCLEOTIDE SEQUENCE</scope>
    <source>
        <strain evidence="3">CBS 121167</strain>
    </source>
</reference>
<keyword evidence="2" id="KW-0472">Membrane</keyword>
<gene>
    <name evidence="3" type="ORF">K452DRAFT_314850</name>
</gene>
<evidence type="ECO:0000313" key="4">
    <source>
        <dbReference type="Proteomes" id="UP000799438"/>
    </source>
</evidence>
<dbReference type="Proteomes" id="UP000799438">
    <property type="component" value="Unassembled WGS sequence"/>
</dbReference>
<dbReference type="InterPro" id="IPR046368">
    <property type="entry name" value="Tag1"/>
</dbReference>
<dbReference type="Gene3D" id="2.60.40.1820">
    <property type="match status" value="1"/>
</dbReference>
<feature type="region of interest" description="Disordered" evidence="1">
    <location>
        <begin position="1"/>
        <end position="26"/>
    </location>
</feature>
<dbReference type="PANTHER" id="PTHR35895">
    <property type="entry name" value="CHROMOSOME 16, WHOLE GENOME SHOTGUN SEQUENCE"/>
    <property type="match status" value="1"/>
</dbReference>
<dbReference type="SUPFAM" id="SSF117070">
    <property type="entry name" value="LEA14-like"/>
    <property type="match status" value="1"/>
</dbReference>
<organism evidence="3 4">
    <name type="scientific">Aplosporella prunicola CBS 121167</name>
    <dbReference type="NCBI Taxonomy" id="1176127"/>
    <lineage>
        <taxon>Eukaryota</taxon>
        <taxon>Fungi</taxon>
        <taxon>Dikarya</taxon>
        <taxon>Ascomycota</taxon>
        <taxon>Pezizomycotina</taxon>
        <taxon>Dothideomycetes</taxon>
        <taxon>Dothideomycetes incertae sedis</taxon>
        <taxon>Botryosphaeriales</taxon>
        <taxon>Aplosporellaceae</taxon>
        <taxon>Aplosporella</taxon>
    </lineage>
</organism>
<dbReference type="GeneID" id="54301300"/>
<evidence type="ECO:0000256" key="2">
    <source>
        <dbReference type="SAM" id="Phobius"/>
    </source>
</evidence>
<evidence type="ECO:0000313" key="3">
    <source>
        <dbReference type="EMBL" id="KAF2146601.1"/>
    </source>
</evidence>
<dbReference type="PANTHER" id="PTHR35895:SF1">
    <property type="entry name" value="LIPID-BINDING SERUM GLYCOPROTEIN C-TERMINAL DOMAIN-CONTAINING PROTEIN"/>
    <property type="match status" value="1"/>
</dbReference>
<evidence type="ECO:0000256" key="1">
    <source>
        <dbReference type="SAM" id="MobiDB-lite"/>
    </source>
</evidence>
<accession>A0A6A6BV94</accession>
<protein>
    <submittedName>
        <fullName evidence="3">Uncharacterized protein</fullName>
    </submittedName>
</protein>
<keyword evidence="2" id="KW-1133">Transmembrane helix</keyword>
<feature type="compositionally biased region" description="Low complexity" evidence="1">
    <location>
        <begin position="9"/>
        <end position="26"/>
    </location>
</feature>
<dbReference type="InterPro" id="IPR022185">
    <property type="entry name" value="DUF3712"/>
</dbReference>
<keyword evidence="4" id="KW-1185">Reference proteome</keyword>
<feature type="transmembrane region" description="Helical" evidence="2">
    <location>
        <begin position="46"/>
        <end position="69"/>
    </location>
</feature>
<dbReference type="AlphaFoldDB" id="A0A6A6BV94"/>
<dbReference type="EMBL" id="ML995475">
    <property type="protein sequence ID" value="KAF2146601.1"/>
    <property type="molecule type" value="Genomic_DNA"/>
</dbReference>
<dbReference type="GO" id="GO:0000329">
    <property type="term" value="C:fungal-type vacuole membrane"/>
    <property type="evidence" value="ECO:0007669"/>
    <property type="project" value="InterPro"/>
</dbReference>